<reference evidence="2" key="1">
    <citation type="submission" date="2020-03" db="EMBL/GenBank/DDBJ databases">
        <title>FDA dAtabase for Regulatory Grade micrObial Sequences (FDA-ARGOS): Supporting development and validation of Infectious Disease Dx tests.</title>
        <authorList>
            <person name="Campos J."/>
            <person name="Goldberg B."/>
            <person name="Tallon L."/>
            <person name="Sadzewicz L."/>
            <person name="Vavikolanu K."/>
            <person name="Mehta A."/>
            <person name="Aluvathingal J."/>
            <person name="Nadendla S."/>
            <person name="Nandy P."/>
            <person name="Geyer C."/>
            <person name="Yan Y."/>
            <person name="Sichtig H."/>
        </authorList>
    </citation>
    <scope>NUCLEOTIDE SEQUENCE [LARGE SCALE GENOMIC DNA]</scope>
    <source>
        <strain evidence="2">FDAARGOS_652</strain>
    </source>
</reference>
<dbReference type="InterPro" id="IPR012917">
    <property type="entry name" value="DUF3294"/>
</dbReference>
<sequence>MSNIEDINKKIQELEGLIEKQSKVIATTGQKLLEIQVKDVKSRMTELDSGSNKPHSFDAADYVGNDDIVQLVTELQSQLDNLEDRATRRTYNSTLTKDEQKLAPLSNKDGDEPQFTLPSTLKEFKDMTKDKVLELGIFYEIILPNEEEINEVLERDTGNSKNDIINLAKNKDISKLEDQFSDEQVDEVYDELARYFGIRHRKVSDGW</sequence>
<protein>
    <recommendedName>
        <fullName evidence="4">Mrp8p</fullName>
    </recommendedName>
</protein>
<feature type="region of interest" description="Disordered" evidence="1">
    <location>
        <begin position="90"/>
        <end position="113"/>
    </location>
</feature>
<dbReference type="EMBL" id="JABWAB010000011">
    <property type="protein sequence ID" value="KAF6044174.1"/>
    <property type="molecule type" value="Genomic_DNA"/>
</dbReference>
<accession>A0A8X7NIY1</accession>
<name>A0A8X7NIY1_CANPA</name>
<dbReference type="Pfam" id="PF07957">
    <property type="entry name" value="DUF3294"/>
    <property type="match status" value="1"/>
</dbReference>
<evidence type="ECO:0000313" key="3">
    <source>
        <dbReference type="Proteomes" id="UP000590412"/>
    </source>
</evidence>
<gene>
    <name evidence="2" type="ORF">FOB60_005267</name>
</gene>
<dbReference type="Proteomes" id="UP000590412">
    <property type="component" value="Unassembled WGS sequence"/>
</dbReference>
<organism evidence="2 3">
    <name type="scientific">Candida parapsilosis</name>
    <name type="common">Yeast</name>
    <dbReference type="NCBI Taxonomy" id="5480"/>
    <lineage>
        <taxon>Eukaryota</taxon>
        <taxon>Fungi</taxon>
        <taxon>Dikarya</taxon>
        <taxon>Ascomycota</taxon>
        <taxon>Saccharomycotina</taxon>
        <taxon>Pichiomycetes</taxon>
        <taxon>Debaryomycetaceae</taxon>
        <taxon>Candida/Lodderomyces clade</taxon>
        <taxon>Candida</taxon>
    </lineage>
</organism>
<evidence type="ECO:0008006" key="4">
    <source>
        <dbReference type="Google" id="ProtNLM"/>
    </source>
</evidence>
<dbReference type="AlphaFoldDB" id="A0A8X7NIY1"/>
<proteinExistence type="predicted"/>
<dbReference type="OrthoDB" id="4076200at2759"/>
<comment type="caution">
    <text evidence="2">The sequence shown here is derived from an EMBL/GenBank/DDBJ whole genome shotgun (WGS) entry which is preliminary data.</text>
</comment>
<evidence type="ECO:0000256" key="1">
    <source>
        <dbReference type="SAM" id="MobiDB-lite"/>
    </source>
</evidence>
<evidence type="ECO:0000313" key="2">
    <source>
        <dbReference type="EMBL" id="KAF6044174.1"/>
    </source>
</evidence>